<evidence type="ECO:0000313" key="1">
    <source>
        <dbReference type="EnsemblPlants" id="KQL11255"/>
    </source>
</evidence>
<dbReference type="Proteomes" id="UP000004995">
    <property type="component" value="Unassembled WGS sequence"/>
</dbReference>
<accession>K3Y0M6</accession>
<dbReference type="EMBL" id="AGNK02002587">
    <property type="status" value="NOT_ANNOTATED_CDS"/>
    <property type="molecule type" value="Genomic_DNA"/>
</dbReference>
<organism evidence="1 2">
    <name type="scientific">Setaria italica</name>
    <name type="common">Foxtail millet</name>
    <name type="synonym">Panicum italicum</name>
    <dbReference type="NCBI Taxonomy" id="4555"/>
    <lineage>
        <taxon>Eukaryota</taxon>
        <taxon>Viridiplantae</taxon>
        <taxon>Streptophyta</taxon>
        <taxon>Embryophyta</taxon>
        <taxon>Tracheophyta</taxon>
        <taxon>Spermatophyta</taxon>
        <taxon>Magnoliopsida</taxon>
        <taxon>Liliopsida</taxon>
        <taxon>Poales</taxon>
        <taxon>Poaceae</taxon>
        <taxon>PACMAD clade</taxon>
        <taxon>Panicoideae</taxon>
        <taxon>Panicodae</taxon>
        <taxon>Paniceae</taxon>
        <taxon>Cenchrinae</taxon>
        <taxon>Setaria</taxon>
    </lineage>
</organism>
<dbReference type="InParanoid" id="K3Y0M6"/>
<dbReference type="HOGENOM" id="CLU_2762626_0_0_1"/>
<reference evidence="2" key="1">
    <citation type="journal article" date="2012" name="Nat. Biotechnol.">
        <title>Reference genome sequence of the model plant Setaria.</title>
        <authorList>
            <person name="Bennetzen J.L."/>
            <person name="Schmutz J."/>
            <person name="Wang H."/>
            <person name="Percifield R."/>
            <person name="Hawkins J."/>
            <person name="Pontaroli A.C."/>
            <person name="Estep M."/>
            <person name="Feng L."/>
            <person name="Vaughn J.N."/>
            <person name="Grimwood J."/>
            <person name="Jenkins J."/>
            <person name="Barry K."/>
            <person name="Lindquist E."/>
            <person name="Hellsten U."/>
            <person name="Deshpande S."/>
            <person name="Wang X."/>
            <person name="Wu X."/>
            <person name="Mitros T."/>
            <person name="Triplett J."/>
            <person name="Yang X."/>
            <person name="Ye C.Y."/>
            <person name="Mauro-Herrera M."/>
            <person name="Wang L."/>
            <person name="Li P."/>
            <person name="Sharma M."/>
            <person name="Sharma R."/>
            <person name="Ronald P.C."/>
            <person name="Panaud O."/>
            <person name="Kellogg E.A."/>
            <person name="Brutnell T.P."/>
            <person name="Doust A.N."/>
            <person name="Tuskan G.A."/>
            <person name="Rokhsar D."/>
            <person name="Devos K.M."/>
        </authorList>
    </citation>
    <scope>NUCLEOTIDE SEQUENCE [LARGE SCALE GENOMIC DNA]</scope>
    <source>
        <strain evidence="2">cv. Yugu1</strain>
    </source>
</reference>
<dbReference type="EnsemblPlants" id="KQL11255">
    <property type="protein sequence ID" value="KQL11255"/>
    <property type="gene ID" value="SETIT_007737mg"/>
</dbReference>
<sequence>MWSVQIATQSQMFASPQFIDFIVQYDTAKFSLSPQTPHGDANSRLSITVFTNLPNKSSSPRDIAAQQHIA</sequence>
<reference evidence="1" key="2">
    <citation type="submission" date="2018-08" db="UniProtKB">
        <authorList>
            <consortium name="EnsemblPlants"/>
        </authorList>
    </citation>
    <scope>IDENTIFICATION</scope>
    <source>
        <strain evidence="1">Yugu1</strain>
    </source>
</reference>
<proteinExistence type="predicted"/>
<dbReference type="Gramene" id="KQL11255">
    <property type="protein sequence ID" value="KQL11255"/>
    <property type="gene ID" value="SETIT_007737mg"/>
</dbReference>
<evidence type="ECO:0000313" key="2">
    <source>
        <dbReference type="Proteomes" id="UP000004995"/>
    </source>
</evidence>
<protein>
    <submittedName>
        <fullName evidence="1">Uncharacterized protein</fullName>
    </submittedName>
</protein>
<name>K3Y0M6_SETIT</name>
<dbReference type="AlphaFoldDB" id="K3Y0M6"/>
<keyword evidence="2" id="KW-1185">Reference proteome</keyword>